<dbReference type="EMBL" id="CP029803">
    <property type="protein sequence ID" value="AWT59978.1"/>
    <property type="molecule type" value="Genomic_DNA"/>
</dbReference>
<name>A0A2Z4AG25_9BACT</name>
<evidence type="ECO:0000313" key="9">
    <source>
        <dbReference type="Proteomes" id="UP000247465"/>
    </source>
</evidence>
<dbReference type="Pfam" id="PF16198">
    <property type="entry name" value="TruB_C_2"/>
    <property type="match status" value="1"/>
</dbReference>
<comment type="similarity">
    <text evidence="2 5">Belongs to the pseudouridine synthase TruB family. Type 1 subfamily.</text>
</comment>
<dbReference type="CDD" id="cd02573">
    <property type="entry name" value="PseudoU_synth_EcTruB"/>
    <property type="match status" value="1"/>
</dbReference>
<dbReference type="InterPro" id="IPR032819">
    <property type="entry name" value="TruB_C"/>
</dbReference>
<evidence type="ECO:0000256" key="4">
    <source>
        <dbReference type="ARBA" id="ARBA00023235"/>
    </source>
</evidence>
<dbReference type="PANTHER" id="PTHR13767:SF2">
    <property type="entry name" value="PSEUDOURIDYLATE SYNTHASE TRUB1"/>
    <property type="match status" value="1"/>
</dbReference>
<gene>
    <name evidence="5 8" type="primary">truB</name>
    <name evidence="8" type="ORF">DF168_01177</name>
</gene>
<dbReference type="HAMAP" id="MF_01080">
    <property type="entry name" value="TruB_bact"/>
    <property type="match status" value="1"/>
</dbReference>
<dbReference type="Pfam" id="PF01509">
    <property type="entry name" value="TruB_N"/>
    <property type="match status" value="1"/>
</dbReference>
<comment type="catalytic activity">
    <reaction evidence="1 5">
        <text>uridine(55) in tRNA = pseudouridine(55) in tRNA</text>
        <dbReference type="Rhea" id="RHEA:42532"/>
        <dbReference type="Rhea" id="RHEA-COMP:10101"/>
        <dbReference type="Rhea" id="RHEA-COMP:10102"/>
        <dbReference type="ChEBI" id="CHEBI:65314"/>
        <dbReference type="ChEBI" id="CHEBI:65315"/>
        <dbReference type="EC" id="5.4.99.25"/>
    </reaction>
</comment>
<reference evidence="8 9" key="1">
    <citation type="submission" date="2018-06" db="EMBL/GenBank/DDBJ databases">
        <title>Draft Genome Sequence of a Novel Marine Bacterium Related to the Verrucomicrobia.</title>
        <authorList>
            <person name="Vosseberg J."/>
            <person name="Martijn J."/>
            <person name="Ettema T.J.G."/>
        </authorList>
    </citation>
    <scope>NUCLEOTIDE SEQUENCE [LARGE SCALE GENOMIC DNA]</scope>
    <source>
        <strain evidence="8">TARA_B100001123</strain>
    </source>
</reference>
<feature type="domain" description="Pseudouridine synthase II N-terminal" evidence="6">
    <location>
        <begin position="30"/>
        <end position="178"/>
    </location>
</feature>
<keyword evidence="3 5" id="KW-0819">tRNA processing</keyword>
<dbReference type="KEGG" id="mtar:DF168_01177"/>
<evidence type="ECO:0000259" key="6">
    <source>
        <dbReference type="Pfam" id="PF01509"/>
    </source>
</evidence>
<organism evidence="8 9">
    <name type="scientific">Candidatus Moanibacter tarae</name>
    <dbReference type="NCBI Taxonomy" id="2200854"/>
    <lineage>
        <taxon>Bacteria</taxon>
        <taxon>Pseudomonadati</taxon>
        <taxon>Verrucomicrobiota</taxon>
        <taxon>Opitutia</taxon>
        <taxon>Puniceicoccales</taxon>
        <taxon>Puniceicoccales incertae sedis</taxon>
        <taxon>Candidatus Moanibacter</taxon>
    </lineage>
</organism>
<evidence type="ECO:0000256" key="2">
    <source>
        <dbReference type="ARBA" id="ARBA00005642"/>
    </source>
</evidence>
<evidence type="ECO:0000256" key="3">
    <source>
        <dbReference type="ARBA" id="ARBA00022694"/>
    </source>
</evidence>
<evidence type="ECO:0000259" key="7">
    <source>
        <dbReference type="Pfam" id="PF16198"/>
    </source>
</evidence>
<feature type="active site" description="Nucleophile" evidence="5">
    <location>
        <position position="45"/>
    </location>
</feature>
<dbReference type="Gene3D" id="3.30.2350.10">
    <property type="entry name" value="Pseudouridine synthase"/>
    <property type="match status" value="1"/>
</dbReference>
<dbReference type="GO" id="GO:0031119">
    <property type="term" value="P:tRNA pseudouridine synthesis"/>
    <property type="evidence" value="ECO:0007669"/>
    <property type="project" value="UniProtKB-UniRule"/>
</dbReference>
<protein>
    <recommendedName>
        <fullName evidence="5">tRNA pseudouridine synthase B</fullName>
        <ecNumber evidence="5">5.4.99.25</ecNumber>
    </recommendedName>
    <alternativeName>
        <fullName evidence="5">tRNA pseudouridine(55) synthase</fullName>
        <shortName evidence="5">Psi55 synthase</shortName>
    </alternativeName>
    <alternativeName>
        <fullName evidence="5">tRNA pseudouridylate synthase</fullName>
    </alternativeName>
    <alternativeName>
        <fullName evidence="5">tRNA-uridine isomerase</fullName>
    </alternativeName>
</protein>
<dbReference type="InterPro" id="IPR002501">
    <property type="entry name" value="PsdUridine_synth_N"/>
</dbReference>
<dbReference type="NCBIfam" id="TIGR00431">
    <property type="entry name" value="TruB"/>
    <property type="match status" value="1"/>
</dbReference>
<evidence type="ECO:0000256" key="5">
    <source>
        <dbReference type="HAMAP-Rule" id="MF_01080"/>
    </source>
</evidence>
<dbReference type="SUPFAM" id="SSF55120">
    <property type="entry name" value="Pseudouridine synthase"/>
    <property type="match status" value="1"/>
</dbReference>
<proteinExistence type="inferred from homology"/>
<dbReference type="EC" id="5.4.99.25" evidence="5"/>
<keyword evidence="4 5" id="KW-0413">Isomerase</keyword>
<dbReference type="InterPro" id="IPR020103">
    <property type="entry name" value="PsdUridine_synth_cat_dom_sf"/>
</dbReference>
<evidence type="ECO:0000256" key="1">
    <source>
        <dbReference type="ARBA" id="ARBA00000385"/>
    </source>
</evidence>
<sequence>MVTPWHNFEGVLLVDKPAGLTSHDVVDRVRAKVRMKRVGHAGTLDPNASGLLIILVGKATKISRYLMSLDKSYEGSLVLGKSTDSHDVEGVVIEEHKVPELTKFEMEQKLSEFQGDQYQIPPMFSAKKVKGVALYKLARKGKEIEREPRFIRVTSIEMLDFESPKVQFRIECSKGTYVRTIVHDLGQKIGCGAYLATLRRTAIERFLIEDAISLKELESTEFGELQRILIPVYQAVPSNVL</sequence>
<dbReference type="InterPro" id="IPR014780">
    <property type="entry name" value="tRNA_psdUridine_synth_TruB"/>
</dbReference>
<dbReference type="FunFam" id="3.30.2350.10:FF:000011">
    <property type="entry name" value="tRNA pseudouridine synthase B"/>
    <property type="match status" value="1"/>
</dbReference>
<dbReference type="AlphaFoldDB" id="A0A2Z4AG25"/>
<accession>A0A2Z4AG25</accession>
<dbReference type="GO" id="GO:0003723">
    <property type="term" value="F:RNA binding"/>
    <property type="evidence" value="ECO:0007669"/>
    <property type="project" value="InterPro"/>
</dbReference>
<dbReference type="GO" id="GO:1990481">
    <property type="term" value="P:mRNA pseudouridine synthesis"/>
    <property type="evidence" value="ECO:0007669"/>
    <property type="project" value="TreeGrafter"/>
</dbReference>
<dbReference type="Proteomes" id="UP000247465">
    <property type="component" value="Chromosome"/>
</dbReference>
<dbReference type="PANTHER" id="PTHR13767">
    <property type="entry name" value="TRNA-PSEUDOURIDINE SYNTHASE"/>
    <property type="match status" value="1"/>
</dbReference>
<comment type="function">
    <text evidence="5">Responsible for synthesis of pseudouridine from uracil-55 in the psi GC loop of transfer RNAs.</text>
</comment>
<dbReference type="GO" id="GO:0160148">
    <property type="term" value="F:tRNA pseudouridine(55) synthase activity"/>
    <property type="evidence" value="ECO:0007669"/>
    <property type="project" value="UniProtKB-EC"/>
</dbReference>
<evidence type="ECO:0000313" key="8">
    <source>
        <dbReference type="EMBL" id="AWT59978.1"/>
    </source>
</evidence>
<feature type="domain" description="tRNA pseudouridylate synthase B C-terminal" evidence="7">
    <location>
        <begin position="179"/>
        <end position="236"/>
    </location>
</feature>